<organism evidence="1 2">
    <name type="scientific">Blastococcus aurantiacus</name>
    <dbReference type="NCBI Taxonomy" id="1550231"/>
    <lineage>
        <taxon>Bacteria</taxon>
        <taxon>Bacillati</taxon>
        <taxon>Actinomycetota</taxon>
        <taxon>Actinomycetes</taxon>
        <taxon>Geodermatophilales</taxon>
        <taxon>Geodermatophilaceae</taxon>
        <taxon>Blastococcus</taxon>
    </lineage>
</organism>
<dbReference type="AlphaFoldDB" id="A0A1G7MEA1"/>
<protein>
    <submittedName>
        <fullName evidence="1">Uncharacterized protein</fullName>
    </submittedName>
</protein>
<accession>A0A1G7MEA1</accession>
<gene>
    <name evidence="1" type="ORF">SAMN05660662_2666</name>
</gene>
<dbReference type="EMBL" id="FNBT01000005">
    <property type="protein sequence ID" value="SDF60138.1"/>
    <property type="molecule type" value="Genomic_DNA"/>
</dbReference>
<name>A0A1G7MEA1_9ACTN</name>
<dbReference type="RefSeq" id="WP_091767371.1">
    <property type="nucleotide sequence ID" value="NZ_FNBT01000005.1"/>
</dbReference>
<sequence length="185" mass="20599">MRFTLTYDGPLPGSKRNARSLQAIRDALHPQLVELWQHEPLRDRHDLLKPAGTTEISVLVERSGQFYGALVHDNLHLTAELDLLLLRPESAAGPIVRGDIDNRLKTLLDALSAPAHAQQVPEGARPTSADDPLYTLLQDDRLITRVTVETDRLLAPVQDPDWNSVVIRVTVKARRLILGNMDLSS</sequence>
<proteinExistence type="predicted"/>
<evidence type="ECO:0000313" key="1">
    <source>
        <dbReference type="EMBL" id="SDF60138.1"/>
    </source>
</evidence>
<dbReference type="OrthoDB" id="3078287at2"/>
<evidence type="ECO:0000313" key="2">
    <source>
        <dbReference type="Proteomes" id="UP000199406"/>
    </source>
</evidence>
<reference evidence="2" key="1">
    <citation type="submission" date="2016-10" db="EMBL/GenBank/DDBJ databases">
        <authorList>
            <person name="Varghese N."/>
            <person name="Submissions S."/>
        </authorList>
    </citation>
    <scope>NUCLEOTIDE SEQUENCE [LARGE SCALE GENOMIC DNA]</scope>
    <source>
        <strain evidence="2">DSM 44268</strain>
    </source>
</reference>
<dbReference type="Proteomes" id="UP000199406">
    <property type="component" value="Unassembled WGS sequence"/>
</dbReference>
<keyword evidence="2" id="KW-1185">Reference proteome</keyword>